<evidence type="ECO:0000313" key="4">
    <source>
        <dbReference type="Proteomes" id="UP001183202"/>
    </source>
</evidence>
<feature type="compositionally biased region" description="Basic and acidic residues" evidence="1">
    <location>
        <begin position="34"/>
        <end position="43"/>
    </location>
</feature>
<dbReference type="EMBL" id="JAVREJ010000002">
    <property type="protein sequence ID" value="MDT0348706.1"/>
    <property type="molecule type" value="Genomic_DNA"/>
</dbReference>
<keyword evidence="2" id="KW-1133">Transmembrane helix</keyword>
<accession>A0ABU2N4P8</accession>
<evidence type="ECO:0000313" key="3">
    <source>
        <dbReference type="EMBL" id="MDT0348706.1"/>
    </source>
</evidence>
<evidence type="ECO:0008006" key="5">
    <source>
        <dbReference type="Google" id="ProtNLM"/>
    </source>
</evidence>
<name>A0ABU2N4P8_9PSEU</name>
<dbReference type="RefSeq" id="WP_311554636.1">
    <property type="nucleotide sequence ID" value="NZ_JAVREJ010000002.1"/>
</dbReference>
<protein>
    <recommendedName>
        <fullName evidence="5">DUF2631 domain-containing protein</fullName>
    </recommendedName>
</protein>
<reference evidence="4" key="1">
    <citation type="submission" date="2023-07" db="EMBL/GenBank/DDBJ databases">
        <title>30 novel species of actinomycetes from the DSMZ collection.</title>
        <authorList>
            <person name="Nouioui I."/>
        </authorList>
    </citation>
    <scope>NUCLEOTIDE SEQUENCE [LARGE SCALE GENOMIC DNA]</scope>
    <source>
        <strain evidence="4">DSM 45834</strain>
    </source>
</reference>
<keyword evidence="2" id="KW-0812">Transmembrane</keyword>
<evidence type="ECO:0000256" key="1">
    <source>
        <dbReference type="SAM" id="MobiDB-lite"/>
    </source>
</evidence>
<keyword evidence="2" id="KW-0472">Membrane</keyword>
<proteinExistence type="predicted"/>
<gene>
    <name evidence="3" type="ORF">RM445_04125</name>
</gene>
<dbReference type="Proteomes" id="UP001183202">
    <property type="component" value="Unassembled WGS sequence"/>
</dbReference>
<evidence type="ECO:0000256" key="2">
    <source>
        <dbReference type="SAM" id="Phobius"/>
    </source>
</evidence>
<comment type="caution">
    <text evidence="3">The sequence shown here is derived from an EMBL/GenBank/DDBJ whole genome shotgun (WGS) entry which is preliminary data.</text>
</comment>
<feature type="transmembrane region" description="Helical" evidence="2">
    <location>
        <begin position="76"/>
        <end position="94"/>
    </location>
</feature>
<organism evidence="3 4">
    <name type="scientific">Pseudonocardia charpentierae</name>
    <dbReference type="NCBI Taxonomy" id="3075545"/>
    <lineage>
        <taxon>Bacteria</taxon>
        <taxon>Bacillati</taxon>
        <taxon>Actinomycetota</taxon>
        <taxon>Actinomycetes</taxon>
        <taxon>Pseudonocardiales</taxon>
        <taxon>Pseudonocardiaceae</taxon>
        <taxon>Pseudonocardia</taxon>
    </lineage>
</organism>
<sequence>MAEPVSGARDDEEIGRERGTEMDSAIGDVITTEEPARPRRRGPDPLTLIVGLATLVMAVFAFVGELPDLSGFDPRWLLAGGAAVVGLVLLVGNLRGRSGGRRGDG</sequence>
<feature type="transmembrane region" description="Helical" evidence="2">
    <location>
        <begin position="46"/>
        <end position="64"/>
    </location>
</feature>
<feature type="region of interest" description="Disordered" evidence="1">
    <location>
        <begin position="1"/>
        <end position="44"/>
    </location>
</feature>
<keyword evidence="4" id="KW-1185">Reference proteome</keyword>